<dbReference type="STRING" id="400682.A0A1X7ULZ3"/>
<evidence type="ECO:0000313" key="5">
    <source>
        <dbReference type="Proteomes" id="UP000007879"/>
    </source>
</evidence>
<dbReference type="EnsemblMetazoa" id="Aqu2.1.28524_001">
    <property type="protein sequence ID" value="Aqu2.1.28524_001"/>
    <property type="gene ID" value="Aqu2.1.28524"/>
</dbReference>
<protein>
    <recommendedName>
        <fullName evidence="6">Protein SAAL1</fullName>
    </recommendedName>
</protein>
<reference evidence="4" key="2">
    <citation type="submission" date="2017-05" db="UniProtKB">
        <authorList>
            <consortium name="EnsemblMetazoa"/>
        </authorList>
    </citation>
    <scope>IDENTIFICATION</scope>
</reference>
<evidence type="ECO:0008006" key="6">
    <source>
        <dbReference type="Google" id="ProtNLM"/>
    </source>
</evidence>
<dbReference type="AlphaFoldDB" id="A0A1X7ULZ3"/>
<reference evidence="5" key="1">
    <citation type="journal article" date="2010" name="Nature">
        <title>The Amphimedon queenslandica genome and the evolution of animal complexity.</title>
        <authorList>
            <person name="Srivastava M."/>
            <person name="Simakov O."/>
            <person name="Chapman J."/>
            <person name="Fahey B."/>
            <person name="Gauthier M.E."/>
            <person name="Mitros T."/>
            <person name="Richards G.S."/>
            <person name="Conaco C."/>
            <person name="Dacre M."/>
            <person name="Hellsten U."/>
            <person name="Larroux C."/>
            <person name="Putnam N.H."/>
            <person name="Stanke M."/>
            <person name="Adamska M."/>
            <person name="Darling A."/>
            <person name="Degnan S.M."/>
            <person name="Oakley T.H."/>
            <person name="Plachetzki D.C."/>
            <person name="Zhai Y."/>
            <person name="Adamski M."/>
            <person name="Calcino A."/>
            <person name="Cummins S.F."/>
            <person name="Goodstein D.M."/>
            <person name="Harris C."/>
            <person name="Jackson D.J."/>
            <person name="Leys S.P."/>
            <person name="Shu S."/>
            <person name="Woodcroft B.J."/>
            <person name="Vervoort M."/>
            <person name="Kosik K.S."/>
            <person name="Manning G."/>
            <person name="Degnan B.M."/>
            <person name="Rokhsar D.S."/>
        </authorList>
    </citation>
    <scope>NUCLEOTIDE SEQUENCE [LARGE SCALE GENOMIC DNA]</scope>
</reference>
<dbReference type="InParanoid" id="A0A1X7ULZ3"/>
<dbReference type="InterPro" id="IPR052464">
    <property type="entry name" value="Synovial_Prolif_Regulator"/>
</dbReference>
<dbReference type="PANTHER" id="PTHR23424:SF23">
    <property type="entry name" value="PROTEIN SAAL1"/>
    <property type="match status" value="1"/>
</dbReference>
<dbReference type="GO" id="GO:0005634">
    <property type="term" value="C:nucleus"/>
    <property type="evidence" value="ECO:0007669"/>
    <property type="project" value="UniProtKB-SubCell"/>
</dbReference>
<dbReference type="InterPro" id="IPR011989">
    <property type="entry name" value="ARM-like"/>
</dbReference>
<proteinExistence type="inferred from homology"/>
<dbReference type="OrthoDB" id="2156856at2759"/>
<dbReference type="KEGG" id="aqu:105313210"/>
<evidence type="ECO:0000256" key="2">
    <source>
        <dbReference type="ARBA" id="ARBA00023242"/>
    </source>
</evidence>
<dbReference type="PANTHER" id="PTHR23424">
    <property type="entry name" value="SERUM AMYLOID A"/>
    <property type="match status" value="1"/>
</dbReference>
<dbReference type="SUPFAM" id="SSF48371">
    <property type="entry name" value="ARM repeat"/>
    <property type="match status" value="1"/>
</dbReference>
<comment type="similarity">
    <text evidence="3">Belongs to the SAAL1 family.</text>
</comment>
<dbReference type="Gene3D" id="1.25.10.10">
    <property type="entry name" value="Leucine-rich Repeat Variant"/>
    <property type="match status" value="1"/>
</dbReference>
<organism evidence="4">
    <name type="scientific">Amphimedon queenslandica</name>
    <name type="common">Sponge</name>
    <dbReference type="NCBI Taxonomy" id="400682"/>
    <lineage>
        <taxon>Eukaryota</taxon>
        <taxon>Metazoa</taxon>
        <taxon>Porifera</taxon>
        <taxon>Demospongiae</taxon>
        <taxon>Heteroscleromorpha</taxon>
        <taxon>Haplosclerida</taxon>
        <taxon>Niphatidae</taxon>
        <taxon>Amphimedon</taxon>
    </lineage>
</organism>
<keyword evidence="2" id="KW-0539">Nucleus</keyword>
<dbReference type="EnsemblMetazoa" id="XM_011406441.2">
    <property type="protein sequence ID" value="XP_011404743.1"/>
    <property type="gene ID" value="LOC105313210"/>
</dbReference>
<evidence type="ECO:0000313" key="4">
    <source>
        <dbReference type="EnsemblMetazoa" id="Aqu2.1.28524_001"/>
    </source>
</evidence>
<accession>A0A1X7ULZ3</accession>
<comment type="subcellular location">
    <subcellularLocation>
        <location evidence="1">Nucleus</location>
    </subcellularLocation>
</comment>
<gene>
    <name evidence="4" type="primary">105313210</name>
</gene>
<keyword evidence="5" id="KW-1185">Reference proteome</keyword>
<sequence>MATGPGDNTSEKEENDDAIEGTVFSRSWVLSLLVKLVRAAEETPSEEDERNYELEETTENELCLLWDLTVNTEIVSFMQEHDSVQLLVGCIMRSKYDRLTEICLGICNNIACKTDDRAKDFIIPDIINICLSLLAHSDSNVLLELSRLIITCLTCVDTQFHWTKAISTSDTFLNDISFIFSSSTNCDLLRNAATILDTIFDIETDLLSKWSSSSELMNGICEALDECKNNTDITSRLMCILQSYTTTENGIASLITNGEKLYHHVVHYFSRSYNSHASSDDSEGVVATLSFSHFILINFPEESKILKKLLSSDEDVMKYLKKLTENKNCQVHAAEIIKVLLRNE</sequence>
<dbReference type="InterPro" id="IPR016024">
    <property type="entry name" value="ARM-type_fold"/>
</dbReference>
<evidence type="ECO:0000256" key="1">
    <source>
        <dbReference type="ARBA" id="ARBA00004123"/>
    </source>
</evidence>
<dbReference type="Proteomes" id="UP000007879">
    <property type="component" value="Unassembled WGS sequence"/>
</dbReference>
<name>A0A1X7ULZ3_AMPQE</name>
<dbReference type="eggNOG" id="ENOG502QS5W">
    <property type="taxonomic scope" value="Eukaryota"/>
</dbReference>
<evidence type="ECO:0000256" key="3">
    <source>
        <dbReference type="ARBA" id="ARBA00038401"/>
    </source>
</evidence>